<organism evidence="2 3">
    <name type="scientific">Carnegiea gigantea</name>
    <dbReference type="NCBI Taxonomy" id="171969"/>
    <lineage>
        <taxon>Eukaryota</taxon>
        <taxon>Viridiplantae</taxon>
        <taxon>Streptophyta</taxon>
        <taxon>Embryophyta</taxon>
        <taxon>Tracheophyta</taxon>
        <taxon>Spermatophyta</taxon>
        <taxon>Magnoliopsida</taxon>
        <taxon>eudicotyledons</taxon>
        <taxon>Gunneridae</taxon>
        <taxon>Pentapetalae</taxon>
        <taxon>Caryophyllales</taxon>
        <taxon>Cactineae</taxon>
        <taxon>Cactaceae</taxon>
        <taxon>Cactoideae</taxon>
        <taxon>Echinocereeae</taxon>
        <taxon>Carnegiea</taxon>
    </lineage>
</organism>
<feature type="region of interest" description="Disordered" evidence="1">
    <location>
        <begin position="91"/>
        <end position="148"/>
    </location>
</feature>
<feature type="compositionally biased region" description="Basic and acidic residues" evidence="1">
    <location>
        <begin position="125"/>
        <end position="140"/>
    </location>
</feature>
<comment type="caution">
    <text evidence="2">The sequence shown here is derived from an EMBL/GenBank/DDBJ whole genome shotgun (WGS) entry which is preliminary data.</text>
</comment>
<gene>
    <name evidence="2" type="ORF">Cgig2_008749</name>
</gene>
<feature type="compositionally biased region" description="Basic and acidic residues" evidence="1">
    <location>
        <begin position="91"/>
        <end position="109"/>
    </location>
</feature>
<dbReference type="AlphaFoldDB" id="A0A9Q1GQY8"/>
<dbReference type="Proteomes" id="UP001153076">
    <property type="component" value="Unassembled WGS sequence"/>
</dbReference>
<sequence>MGSVRRGGCPVEFHHNYDRYLAAIGDRESKENNESSKLYEVAPLPWHRSGPVNEQPRLEHHKHATGVDARQIIRVWQALYKAQEQTSYPREELLRKGYPSERSTIREYTRSPPACDPGLYGGDPARAERNPTRAERRQRNEAQGASCVEKATIHGFDTETLQRREIL</sequence>
<dbReference type="EMBL" id="JAKOGI010001812">
    <property type="protein sequence ID" value="KAJ8423974.1"/>
    <property type="molecule type" value="Genomic_DNA"/>
</dbReference>
<protein>
    <submittedName>
        <fullName evidence="2">Uncharacterized protein</fullName>
    </submittedName>
</protein>
<name>A0A9Q1GQY8_9CARY</name>
<keyword evidence="3" id="KW-1185">Reference proteome</keyword>
<reference evidence="2" key="1">
    <citation type="submission" date="2022-04" db="EMBL/GenBank/DDBJ databases">
        <title>Carnegiea gigantea Genome sequencing and assembly v2.</title>
        <authorList>
            <person name="Copetti D."/>
            <person name="Sanderson M.J."/>
            <person name="Burquez A."/>
            <person name="Wojciechowski M.F."/>
        </authorList>
    </citation>
    <scope>NUCLEOTIDE SEQUENCE</scope>
    <source>
        <strain evidence="2">SGP5-SGP5p</strain>
        <tissue evidence="2">Aerial part</tissue>
    </source>
</reference>
<proteinExistence type="predicted"/>
<evidence type="ECO:0000313" key="3">
    <source>
        <dbReference type="Proteomes" id="UP001153076"/>
    </source>
</evidence>
<evidence type="ECO:0000313" key="2">
    <source>
        <dbReference type="EMBL" id="KAJ8423974.1"/>
    </source>
</evidence>
<accession>A0A9Q1GQY8</accession>
<evidence type="ECO:0000256" key="1">
    <source>
        <dbReference type="SAM" id="MobiDB-lite"/>
    </source>
</evidence>